<sequence length="58" mass="6009">MSRLAFILFSLISTTLAGIGIVVALVTGNDTLQPILIAAAIGFVLSVPVTWIVAKQLA</sequence>
<organism evidence="2 3">
    <name type="scientific">Rhodobacter ferrooxidans</name>
    <dbReference type="NCBI Taxonomy" id="371731"/>
    <lineage>
        <taxon>Bacteria</taxon>
        <taxon>Pseudomonadati</taxon>
        <taxon>Pseudomonadota</taxon>
        <taxon>Alphaproteobacteria</taxon>
        <taxon>Rhodobacterales</taxon>
        <taxon>Rhodobacter group</taxon>
        <taxon>Rhodobacter</taxon>
    </lineage>
</organism>
<comment type="caution">
    <text evidence="2">The sequence shown here is derived from an EMBL/GenBank/DDBJ whole genome shotgun (WGS) entry which is preliminary data.</text>
</comment>
<evidence type="ECO:0008006" key="4">
    <source>
        <dbReference type="Google" id="ProtNLM"/>
    </source>
</evidence>
<dbReference type="EMBL" id="ACYY01000018">
    <property type="protein sequence ID" value="EEW24503.1"/>
    <property type="molecule type" value="Genomic_DNA"/>
</dbReference>
<protein>
    <recommendedName>
        <fullName evidence="4">CTP synthetase</fullName>
    </recommendedName>
</protein>
<dbReference type="OrthoDB" id="7510999at2"/>
<evidence type="ECO:0000313" key="3">
    <source>
        <dbReference type="Proteomes" id="UP000010121"/>
    </source>
</evidence>
<dbReference type="Proteomes" id="UP000010121">
    <property type="component" value="Unassembled WGS sequence"/>
</dbReference>
<reference evidence="2 3" key="1">
    <citation type="submission" date="2009-08" db="EMBL/GenBank/DDBJ databases">
        <title>The draft genome of Rhodobacter sp. SW2.</title>
        <authorList>
            <consortium name="US DOE Joint Genome Institute (JGI-PGF)"/>
            <person name="Lucas S."/>
            <person name="Copeland A."/>
            <person name="Lapidus A."/>
            <person name="Glavina del Rio T."/>
            <person name="Tice H."/>
            <person name="Bruce D."/>
            <person name="Goodwin L."/>
            <person name="Pitluck S."/>
            <person name="Larimer F."/>
            <person name="Land M.L."/>
            <person name="Hauser L."/>
            <person name="Emerson D."/>
        </authorList>
    </citation>
    <scope>NUCLEOTIDE SEQUENCE [LARGE SCALE GENOMIC DNA]</scope>
    <source>
        <strain evidence="2 3">SW2</strain>
    </source>
</reference>
<evidence type="ECO:0000256" key="1">
    <source>
        <dbReference type="SAM" id="Phobius"/>
    </source>
</evidence>
<evidence type="ECO:0000313" key="2">
    <source>
        <dbReference type="EMBL" id="EEW24503.1"/>
    </source>
</evidence>
<gene>
    <name evidence="2" type="ORF">Rsw2DRAFT_2566</name>
</gene>
<feature type="transmembrane region" description="Helical" evidence="1">
    <location>
        <begin position="34"/>
        <end position="54"/>
    </location>
</feature>
<dbReference type="AlphaFoldDB" id="C8S3D8"/>
<keyword evidence="3" id="KW-1185">Reference proteome</keyword>
<keyword evidence="1" id="KW-0472">Membrane</keyword>
<proteinExistence type="predicted"/>
<accession>C8S3D8</accession>
<dbReference type="eggNOG" id="ENOG503194X">
    <property type="taxonomic scope" value="Bacteria"/>
</dbReference>
<dbReference type="STRING" id="371731.Rsw2DRAFT_2566"/>
<keyword evidence="1" id="KW-1133">Transmembrane helix</keyword>
<keyword evidence="1" id="KW-0812">Transmembrane</keyword>
<name>C8S3D8_9RHOB</name>
<dbReference type="RefSeq" id="WP_008031620.1">
    <property type="nucleotide sequence ID" value="NZ_ACYY01000018.1"/>
</dbReference>